<dbReference type="Proteomes" id="UP000008388">
    <property type="component" value="Segment"/>
</dbReference>
<reference evidence="1 2" key="1">
    <citation type="journal article" date="2011" name="Microbiology">
        <title>The Pseudomonas aeruginosa generalized transducing phage phiPA3 is a new member of the phiKZ-like group of 'jumbo' phages, and infects model laboratory strains and clinical isolates from cystic fibrosis patients.</title>
        <authorList>
            <person name="Monson R."/>
            <person name="Foulds I."/>
            <person name="Foweraker J."/>
            <person name="Welch M."/>
            <person name="Salmond G.P."/>
        </authorList>
    </citation>
    <scope>NUCLEOTIDE SEQUENCE [LARGE SCALE GENOMIC DNA]</scope>
</reference>
<dbReference type="EMBL" id="HQ630627">
    <property type="protein sequence ID" value="AEH03578.1"/>
    <property type="molecule type" value="Genomic_DNA"/>
</dbReference>
<proteinExistence type="predicted"/>
<name>F8SK28_BPPA3</name>
<dbReference type="GeneID" id="26643683"/>
<organism evidence="1 2">
    <name type="scientific">Pseudomonas phage PhiPA3</name>
    <name type="common">Pseudomonas aeruginosa phage PhiPA3</name>
    <dbReference type="NCBI Taxonomy" id="998086"/>
    <lineage>
        <taxon>Viruses</taxon>
        <taxon>Duplodnaviria</taxon>
        <taxon>Heunggongvirae</taxon>
        <taxon>Uroviricota</taxon>
        <taxon>Caudoviricetes</taxon>
        <taxon>Chimalliviridae</taxon>
        <taxon>Miltoncavirus</taxon>
        <taxon>Miltoncavirus PhiPA3</taxon>
    </lineage>
</organism>
<dbReference type="RefSeq" id="YP_009217234.1">
    <property type="nucleotide sequence ID" value="NC_028999.1"/>
</dbReference>
<dbReference type="KEGG" id="vg:26643683"/>
<keyword evidence="2" id="KW-1185">Reference proteome</keyword>
<protein>
    <submittedName>
        <fullName evidence="1">Uncharacterized protein 155</fullName>
    </submittedName>
</protein>
<organismHost>
    <name type="scientific">Pseudomonas aeruginosa</name>
    <dbReference type="NCBI Taxonomy" id="287"/>
</organismHost>
<accession>F8SK28</accession>
<sequence>MHYIAAHVSAESERVPSTLLFNKITGMFIVAVSIPFEEYENQADFYIAIGADFNHVNDTVVGGLIIKEDGTYVEDFKVMSRDEAPRMVYESQLNAQAEYKITKKYSIVDQINVLSRAIQAIAKKAGVDVSELTEMQDYIDLCLQTNATQKAFYRDNPDIVYVSDEQKEADDAARLEGGLHEALGPRTVGGIRISGTTG</sequence>
<evidence type="ECO:0000313" key="1">
    <source>
        <dbReference type="EMBL" id="AEH03578.1"/>
    </source>
</evidence>
<gene>
    <name evidence="1" type="primary">155</name>
</gene>
<dbReference type="OrthoDB" id="36247at10239"/>
<evidence type="ECO:0000313" key="2">
    <source>
        <dbReference type="Proteomes" id="UP000008388"/>
    </source>
</evidence>